<dbReference type="Proteomes" id="UP000184389">
    <property type="component" value="Unassembled WGS sequence"/>
</dbReference>
<dbReference type="AlphaFoldDB" id="A0A1M5YFT4"/>
<keyword evidence="3" id="KW-1185">Reference proteome</keyword>
<dbReference type="EMBL" id="FQXR01000011">
    <property type="protein sequence ID" value="SHI10921.1"/>
    <property type="molecule type" value="Genomic_DNA"/>
</dbReference>
<protein>
    <submittedName>
        <fullName evidence="2">Uncharacterized protein</fullName>
    </submittedName>
</protein>
<evidence type="ECO:0000313" key="2">
    <source>
        <dbReference type="EMBL" id="SHI10921.1"/>
    </source>
</evidence>
<evidence type="ECO:0000256" key="1">
    <source>
        <dbReference type="SAM" id="Coils"/>
    </source>
</evidence>
<dbReference type="OrthoDB" id="9961451at2"/>
<evidence type="ECO:0000313" key="3">
    <source>
        <dbReference type="Proteomes" id="UP000184389"/>
    </source>
</evidence>
<organism evidence="2 3">
    <name type="scientific">Sporanaerobacter acetigenes DSM 13106</name>
    <dbReference type="NCBI Taxonomy" id="1123281"/>
    <lineage>
        <taxon>Bacteria</taxon>
        <taxon>Bacillati</taxon>
        <taxon>Bacillota</taxon>
        <taxon>Tissierellia</taxon>
        <taxon>Tissierellales</taxon>
        <taxon>Sporanaerobacteraceae</taxon>
        <taxon>Sporanaerobacter</taxon>
    </lineage>
</organism>
<dbReference type="RefSeq" id="WP_072744819.1">
    <property type="nucleotide sequence ID" value="NZ_FQXR01000011.1"/>
</dbReference>
<reference evidence="2 3" key="1">
    <citation type="submission" date="2016-11" db="EMBL/GenBank/DDBJ databases">
        <authorList>
            <person name="Jaros S."/>
            <person name="Januszkiewicz K."/>
            <person name="Wedrychowicz H."/>
        </authorList>
    </citation>
    <scope>NUCLEOTIDE SEQUENCE [LARGE SCALE GENOMIC DNA]</scope>
    <source>
        <strain evidence="2 3">DSM 13106</strain>
    </source>
</reference>
<proteinExistence type="predicted"/>
<name>A0A1M5YFT4_9FIRM</name>
<sequence>MDKKLIKKYQESEKLQKQIQALQEKLKGIDSEAEELEKTELHKIFRTSKISFEEYTQIIKGVLDKDKFTEKLQERKEDIYFSKQDEREGMDNE</sequence>
<gene>
    <name evidence="2" type="ORF">SAMN02745180_02175</name>
</gene>
<dbReference type="STRING" id="1123281.SAMN02745180_02175"/>
<keyword evidence="1" id="KW-0175">Coiled coil</keyword>
<feature type="coiled-coil region" evidence="1">
    <location>
        <begin position="5"/>
        <end position="39"/>
    </location>
</feature>
<accession>A0A1M5YFT4</accession>